<dbReference type="InterPro" id="IPR005162">
    <property type="entry name" value="Retrotrans_gag_dom"/>
</dbReference>
<keyword evidence="4" id="KW-1185">Reference proteome</keyword>
<keyword evidence="1" id="KW-0863">Zinc-finger</keyword>
<proteinExistence type="predicted"/>
<evidence type="ECO:0000313" key="5">
    <source>
        <dbReference type="RefSeq" id="XP_015950370.1"/>
    </source>
</evidence>
<evidence type="ECO:0000256" key="2">
    <source>
        <dbReference type="SAM" id="MobiDB-lite"/>
    </source>
</evidence>
<dbReference type="Proteomes" id="UP000515211">
    <property type="component" value="Chromosome 2"/>
</dbReference>
<dbReference type="PROSITE" id="PS50158">
    <property type="entry name" value="ZF_CCHC"/>
    <property type="match status" value="1"/>
</dbReference>
<dbReference type="SUPFAM" id="SSF57756">
    <property type="entry name" value="Retrovirus zinc finger-like domains"/>
    <property type="match status" value="1"/>
</dbReference>
<organism evidence="4 5">
    <name type="scientific">Arachis duranensis</name>
    <name type="common">Wild peanut</name>
    <dbReference type="NCBI Taxonomy" id="130453"/>
    <lineage>
        <taxon>Eukaryota</taxon>
        <taxon>Viridiplantae</taxon>
        <taxon>Streptophyta</taxon>
        <taxon>Embryophyta</taxon>
        <taxon>Tracheophyta</taxon>
        <taxon>Spermatophyta</taxon>
        <taxon>Magnoliopsida</taxon>
        <taxon>eudicotyledons</taxon>
        <taxon>Gunneridae</taxon>
        <taxon>Pentapetalae</taxon>
        <taxon>rosids</taxon>
        <taxon>fabids</taxon>
        <taxon>Fabales</taxon>
        <taxon>Fabaceae</taxon>
        <taxon>Papilionoideae</taxon>
        <taxon>50 kb inversion clade</taxon>
        <taxon>dalbergioids sensu lato</taxon>
        <taxon>Dalbergieae</taxon>
        <taxon>Pterocarpus clade</taxon>
        <taxon>Arachis</taxon>
    </lineage>
</organism>
<dbReference type="PANTHER" id="PTHR34482">
    <property type="entry name" value="DNA DAMAGE-INDUCIBLE PROTEIN 1-LIKE"/>
    <property type="match status" value="1"/>
</dbReference>
<sequence length="297" mass="33631">MSTHGRGHGRGRGRIGNAMPEAIGNNPNPVDFIAALGNMAAAMQATAEVLGNQINNGNNGNNGDEGPIMLSSFLKVHPPTFRGTSNPTDADKWIQAIERALQAQQGEAQHWWQGMRCILQPDGVVIFWDLFQTEFYKKYFPSSVKNAKKLEPLQLKQGQMTVTEYTSRFEELCHFLRICQGTPEDFAEWKCIKYNGGLRSDILSFVAPMEIRVFSELVNKSRIAEECVRITAVEKNDNQESRRRDHHQNLAPRSQEFKRTKNYRPNRQHKNKQGLCYRCESPGHLVKDCLSPRGGNT</sequence>
<dbReference type="InterPro" id="IPR036875">
    <property type="entry name" value="Znf_CCHC_sf"/>
</dbReference>
<evidence type="ECO:0000259" key="3">
    <source>
        <dbReference type="PROSITE" id="PS50158"/>
    </source>
</evidence>
<evidence type="ECO:0000256" key="1">
    <source>
        <dbReference type="PROSITE-ProRule" id="PRU00047"/>
    </source>
</evidence>
<dbReference type="SMART" id="SM00343">
    <property type="entry name" value="ZnF_C2HC"/>
    <property type="match status" value="1"/>
</dbReference>
<dbReference type="PANTHER" id="PTHR34482:SF49">
    <property type="entry name" value="RETROTRANSPOSON GAG DOMAIN-CONTAINING PROTEIN"/>
    <property type="match status" value="1"/>
</dbReference>
<dbReference type="KEGG" id="adu:107475252"/>
<feature type="compositionally biased region" description="Basic residues" evidence="2">
    <location>
        <begin position="1"/>
        <end position="13"/>
    </location>
</feature>
<dbReference type="InterPro" id="IPR001878">
    <property type="entry name" value="Znf_CCHC"/>
</dbReference>
<accession>A0A6P4CF06</accession>
<feature type="region of interest" description="Disordered" evidence="2">
    <location>
        <begin position="237"/>
        <end position="269"/>
    </location>
</feature>
<name>A0A6P4CF06_ARADU</name>
<dbReference type="GeneID" id="107475252"/>
<reference evidence="5" key="2">
    <citation type="submission" date="2025-08" db="UniProtKB">
        <authorList>
            <consortium name="RefSeq"/>
        </authorList>
    </citation>
    <scope>IDENTIFICATION</scope>
    <source>
        <tissue evidence="5">Whole plant</tissue>
    </source>
</reference>
<dbReference type="RefSeq" id="XP_015950370.1">
    <property type="nucleotide sequence ID" value="XM_016094884.1"/>
</dbReference>
<dbReference type="GO" id="GO:0008270">
    <property type="term" value="F:zinc ion binding"/>
    <property type="evidence" value="ECO:0007669"/>
    <property type="project" value="UniProtKB-KW"/>
</dbReference>
<dbReference type="Pfam" id="PF00098">
    <property type="entry name" value="zf-CCHC"/>
    <property type="match status" value="1"/>
</dbReference>
<dbReference type="Pfam" id="PF03732">
    <property type="entry name" value="Retrotrans_gag"/>
    <property type="match status" value="1"/>
</dbReference>
<keyword evidence="1" id="KW-0479">Metal-binding</keyword>
<evidence type="ECO:0000313" key="4">
    <source>
        <dbReference type="Proteomes" id="UP000515211"/>
    </source>
</evidence>
<feature type="region of interest" description="Disordered" evidence="2">
    <location>
        <begin position="1"/>
        <end position="22"/>
    </location>
</feature>
<gene>
    <name evidence="5" type="primary">LOC107475252</name>
</gene>
<protein>
    <submittedName>
        <fullName evidence="5">Uncharacterized protein LOC107475252</fullName>
    </submittedName>
</protein>
<feature type="compositionally biased region" description="Basic residues" evidence="2">
    <location>
        <begin position="260"/>
        <end position="269"/>
    </location>
</feature>
<keyword evidence="1" id="KW-0862">Zinc</keyword>
<dbReference type="AlphaFoldDB" id="A0A6P4CF06"/>
<reference evidence="4" key="1">
    <citation type="journal article" date="2016" name="Nat. Genet.">
        <title>The genome sequences of Arachis duranensis and Arachis ipaensis, the diploid ancestors of cultivated peanut.</title>
        <authorList>
            <person name="Bertioli D.J."/>
            <person name="Cannon S.B."/>
            <person name="Froenicke L."/>
            <person name="Huang G."/>
            <person name="Farmer A.D."/>
            <person name="Cannon E.K."/>
            <person name="Liu X."/>
            <person name="Gao D."/>
            <person name="Clevenger J."/>
            <person name="Dash S."/>
            <person name="Ren L."/>
            <person name="Moretzsohn M.C."/>
            <person name="Shirasawa K."/>
            <person name="Huang W."/>
            <person name="Vidigal B."/>
            <person name="Abernathy B."/>
            <person name="Chu Y."/>
            <person name="Niederhuth C.E."/>
            <person name="Umale P."/>
            <person name="Araujo A.C."/>
            <person name="Kozik A."/>
            <person name="Kim K.D."/>
            <person name="Burow M.D."/>
            <person name="Varshney R.K."/>
            <person name="Wang X."/>
            <person name="Zhang X."/>
            <person name="Barkley N."/>
            <person name="Guimaraes P.M."/>
            <person name="Isobe S."/>
            <person name="Guo B."/>
            <person name="Liao B."/>
            <person name="Stalker H.T."/>
            <person name="Schmitz R.J."/>
            <person name="Scheffler B.E."/>
            <person name="Leal-Bertioli S.C."/>
            <person name="Xun X."/>
            <person name="Jackson S.A."/>
            <person name="Michelmore R."/>
            <person name="Ozias-Akins P."/>
        </authorList>
    </citation>
    <scope>NUCLEOTIDE SEQUENCE [LARGE SCALE GENOMIC DNA]</scope>
    <source>
        <strain evidence="4">cv. V14167</strain>
    </source>
</reference>
<dbReference type="GO" id="GO:0003676">
    <property type="term" value="F:nucleic acid binding"/>
    <property type="evidence" value="ECO:0007669"/>
    <property type="project" value="InterPro"/>
</dbReference>
<feature type="domain" description="CCHC-type" evidence="3">
    <location>
        <begin position="276"/>
        <end position="289"/>
    </location>
</feature>